<name>A0ABQ0ML10_9BACT</name>
<dbReference type="InterPro" id="IPR036061">
    <property type="entry name" value="CheW-like_dom_sf"/>
</dbReference>
<gene>
    <name evidence="2" type="ORF">GPEL0_01r3797</name>
</gene>
<protein>
    <recommendedName>
        <fullName evidence="4">CheW-like domain-containing protein</fullName>
    </recommendedName>
</protein>
<evidence type="ECO:0000313" key="2">
    <source>
        <dbReference type="EMBL" id="GAW67777.1"/>
    </source>
</evidence>
<comment type="caution">
    <text evidence="2">The sequence shown here is derived from an EMBL/GenBank/DDBJ whole genome shotgun (WGS) entry which is preliminary data.</text>
</comment>
<evidence type="ECO:0000313" key="3">
    <source>
        <dbReference type="Proteomes" id="UP000194153"/>
    </source>
</evidence>
<reference evidence="3" key="1">
    <citation type="submission" date="2017-05" db="EMBL/GenBank/DDBJ databases">
        <title>Draft genome sequence of Geobacter pelophilus, a iron(III)-reducing bacteria.</title>
        <authorList>
            <person name="Aoyagi T."/>
            <person name="Koike H."/>
            <person name="Morita T."/>
            <person name="Sato Y."/>
            <person name="Habe H."/>
            <person name="Hori T."/>
        </authorList>
    </citation>
    <scope>NUCLEOTIDE SEQUENCE [LARGE SCALE GENOMIC DNA]</scope>
    <source>
        <strain evidence="3">Drf2</strain>
    </source>
</reference>
<dbReference type="RefSeq" id="WP_085813993.1">
    <property type="nucleotide sequence ID" value="NZ_BDQG01000001.1"/>
</dbReference>
<feature type="region of interest" description="Disordered" evidence="1">
    <location>
        <begin position="133"/>
        <end position="152"/>
    </location>
</feature>
<organism evidence="2 3">
    <name type="scientific">Geoanaerobacter pelophilus</name>
    <dbReference type="NCBI Taxonomy" id="60036"/>
    <lineage>
        <taxon>Bacteria</taxon>
        <taxon>Pseudomonadati</taxon>
        <taxon>Thermodesulfobacteriota</taxon>
        <taxon>Desulfuromonadia</taxon>
        <taxon>Geobacterales</taxon>
        <taxon>Geobacteraceae</taxon>
        <taxon>Geoanaerobacter</taxon>
    </lineage>
</organism>
<dbReference type="SUPFAM" id="SSF50341">
    <property type="entry name" value="CheW-like"/>
    <property type="match status" value="1"/>
</dbReference>
<dbReference type="EMBL" id="BDQG01000001">
    <property type="protein sequence ID" value="GAW67777.1"/>
    <property type="molecule type" value="Genomic_DNA"/>
</dbReference>
<keyword evidence="3" id="KW-1185">Reference proteome</keyword>
<dbReference type="Proteomes" id="UP000194153">
    <property type="component" value="Unassembled WGS sequence"/>
</dbReference>
<accession>A0ABQ0ML10</accession>
<proteinExistence type="predicted"/>
<evidence type="ECO:0000256" key="1">
    <source>
        <dbReference type="SAM" id="MobiDB-lite"/>
    </source>
</evidence>
<sequence>MTAGPQGYLNLLLFSVQGVRFGIEAEQTLETALYSGEQAEDLFWLHELLQYRIPVSPYLAPAVVTVGARQGARRRVIIDGMEEIAEYAISDMRPLPAACEKLCLRNGIWGVLPRRGELTLLLDLLALFGRRDQEAPKPPQVDTDDTQGAMQQ</sequence>
<evidence type="ECO:0008006" key="4">
    <source>
        <dbReference type="Google" id="ProtNLM"/>
    </source>
</evidence>